<dbReference type="Proteomes" id="UP000030595">
    <property type="component" value="Unassembled WGS sequence"/>
</dbReference>
<keyword evidence="2" id="KW-1185">Reference proteome</keyword>
<evidence type="ECO:0000313" key="2">
    <source>
        <dbReference type="Proteomes" id="UP000030595"/>
    </source>
</evidence>
<dbReference type="RefSeq" id="WP_036176879.1">
    <property type="nucleotide sequence ID" value="NZ_AVCZ01000019.1"/>
</dbReference>
<evidence type="ECO:0000313" key="1">
    <source>
        <dbReference type="EMBL" id="KGR90452.1"/>
    </source>
</evidence>
<dbReference type="Pfam" id="PF11553">
    <property type="entry name" value="DUF3231"/>
    <property type="match status" value="1"/>
</dbReference>
<dbReference type="AlphaFoldDB" id="A0A0A3JTX6"/>
<dbReference type="InterPro" id="IPR021617">
    <property type="entry name" value="DUF3231"/>
</dbReference>
<proteinExistence type="predicted"/>
<reference evidence="1 2" key="1">
    <citation type="submission" date="2014-02" db="EMBL/GenBank/DDBJ databases">
        <title>Draft genome sequence of Lysinibacillus massiliensis CCUG 49529.</title>
        <authorList>
            <person name="Zhang F."/>
            <person name="Wang G."/>
            <person name="Zhang L."/>
        </authorList>
    </citation>
    <scope>NUCLEOTIDE SEQUENCE [LARGE SCALE GENOMIC DNA]</scope>
    <source>
        <strain evidence="1 2">CCUG 49529</strain>
    </source>
</reference>
<evidence type="ECO:0008006" key="3">
    <source>
        <dbReference type="Google" id="ProtNLM"/>
    </source>
</evidence>
<name>A0A0A3JTX6_9BACL</name>
<dbReference type="EMBL" id="JPVQ01000019">
    <property type="protein sequence ID" value="KGR90452.1"/>
    <property type="molecule type" value="Genomic_DNA"/>
</dbReference>
<dbReference type="Gene3D" id="1.20.1260.10">
    <property type="match status" value="1"/>
</dbReference>
<organism evidence="1 2">
    <name type="scientific">Ureibacillus massiliensis 4400831 = CIP 108448 = CCUG 49529</name>
    <dbReference type="NCBI Taxonomy" id="1211035"/>
    <lineage>
        <taxon>Bacteria</taxon>
        <taxon>Bacillati</taxon>
        <taxon>Bacillota</taxon>
        <taxon>Bacilli</taxon>
        <taxon>Bacillales</taxon>
        <taxon>Caryophanaceae</taxon>
        <taxon>Ureibacillus</taxon>
    </lineage>
</organism>
<dbReference type="eggNOG" id="ENOG502ZBP3">
    <property type="taxonomic scope" value="Bacteria"/>
</dbReference>
<protein>
    <recommendedName>
        <fullName evidence="3">DUF3231 family protein</fullName>
    </recommendedName>
</protein>
<comment type="caution">
    <text evidence="1">The sequence shown here is derived from an EMBL/GenBank/DDBJ whole genome shotgun (WGS) entry which is preliminary data.</text>
</comment>
<accession>A0A0A3JTX6</accession>
<gene>
    <name evidence="1" type="ORF">CD30_11615</name>
</gene>
<sequence length="170" mass="18436">MGILSKNPKDEPLHYGEIFAMWSHTLTNNGLIAAYQTLYNHTGDVDLAKLIEEALAGLEEENKQVKSVLKINGVGLPPAPPERPNARIEDIPVGAKYMDPEISAILSSNVASGLISCSTTIALCTREDIAFMYGQFHMAKAQLGGKMLRLNKAKGWLAPPPLHVSPTDKS</sequence>
<dbReference type="OrthoDB" id="1934429at2"/>
<dbReference type="InterPro" id="IPR012347">
    <property type="entry name" value="Ferritin-like"/>
</dbReference>